<gene>
    <name evidence="1" type="ORF">HME9302_01436</name>
</gene>
<evidence type="ECO:0000313" key="1">
    <source>
        <dbReference type="EMBL" id="RDC60235.1"/>
    </source>
</evidence>
<evidence type="ECO:0000313" key="2">
    <source>
        <dbReference type="Proteomes" id="UP000253727"/>
    </source>
</evidence>
<accession>A0A369Q9K6</accession>
<sequence length="498" mass="57467">MTNTYSLYKPLRNHLRQFNMYSGLEAAYSFMQFLDYNRPLPDKLRINRLFTKSHAMKYGIVQWEFETLIREIILNSPEQGGKEFKNWSDVAKAINLIKRTENDIYGAHDGPDDDVLFELIRIAHRQFPWQTGINQEHVARYHWLYRQVGLITAVRDTFGMSVTELFQISVALSGHFTNSPVMNVPVSNSLNSVSNLQMNNYINELSYTIATLREKYKELESHNVNWAYTFNPLRGHPLIRLSDSKIFCPITNFLLRRITSGLYFDIIKLGDTGSKFLGPAVQGLIGKVAHTAGRENLRVLPEQKYGAKKSRKDSIDWIVSDETGHLFVEAKAAQIRFRGISDLMDREQIRKEFDRIRGFALQAYQTLSDALCGRYSHWQPDGKDVFLTVVTLEDWQSFGVHVEREVLEPLARDLQRVGVDPKLPNKIPMTFCPVADFEAALYVANKKTIAEIFQRKSEGEYPQWSLANFIYSEFGSELQEFTPVTFSAEWDRLTNQST</sequence>
<name>A0A369Q9K6_9SPHN</name>
<proteinExistence type="predicted"/>
<comment type="caution">
    <text evidence="1">The sequence shown here is derived from an EMBL/GenBank/DDBJ whole genome shotgun (WGS) entry which is preliminary data.</text>
</comment>
<dbReference type="EMBL" id="QBKA01000002">
    <property type="protein sequence ID" value="RDC60235.1"/>
    <property type="molecule type" value="Genomic_DNA"/>
</dbReference>
<keyword evidence="2" id="KW-1185">Reference proteome</keyword>
<dbReference type="OrthoDB" id="8114910at2"/>
<reference evidence="1 2" key="1">
    <citation type="submission" date="2018-04" db="EMBL/GenBank/DDBJ databases">
        <title>Altererythrobacter sp. HME9302 genome sequencing and assembly.</title>
        <authorList>
            <person name="Kang H."/>
            <person name="Kim H."/>
            <person name="Joh K."/>
        </authorList>
    </citation>
    <scope>NUCLEOTIDE SEQUENCE [LARGE SCALE GENOMIC DNA]</scope>
    <source>
        <strain evidence="1 2">HME9302</strain>
    </source>
</reference>
<dbReference type="AlphaFoldDB" id="A0A369Q9K6"/>
<dbReference type="RefSeq" id="WP_147270785.1">
    <property type="nucleotide sequence ID" value="NZ_QBKA01000002.1"/>
</dbReference>
<evidence type="ECO:0008006" key="3">
    <source>
        <dbReference type="Google" id="ProtNLM"/>
    </source>
</evidence>
<organism evidence="1 2">
    <name type="scientific">Alteripontixanthobacter maritimus</name>
    <dbReference type="NCBI Taxonomy" id="2161824"/>
    <lineage>
        <taxon>Bacteria</taxon>
        <taxon>Pseudomonadati</taxon>
        <taxon>Pseudomonadota</taxon>
        <taxon>Alphaproteobacteria</taxon>
        <taxon>Sphingomonadales</taxon>
        <taxon>Erythrobacteraceae</taxon>
        <taxon>Alteripontixanthobacter</taxon>
    </lineage>
</organism>
<protein>
    <recommendedName>
        <fullName evidence="3">Restriction endonuclease</fullName>
    </recommendedName>
</protein>
<dbReference type="Proteomes" id="UP000253727">
    <property type="component" value="Unassembled WGS sequence"/>
</dbReference>